<dbReference type="GO" id="GO:0003677">
    <property type="term" value="F:DNA binding"/>
    <property type="evidence" value="ECO:0007669"/>
    <property type="project" value="UniProtKB-UniRule"/>
</dbReference>
<dbReference type="CDD" id="cd00577">
    <property type="entry name" value="PCNA"/>
    <property type="match status" value="1"/>
</dbReference>
<keyword evidence="2" id="KW-0235">DNA replication</keyword>
<comment type="subunit">
    <text evidence="2">Homotrimer. The subunits circularize to form a toroid; DNA passes through its center. Replication factor C (RFC) is required to load the toroid on the DNA.</text>
</comment>
<dbReference type="GO" id="GO:0006275">
    <property type="term" value="P:regulation of DNA replication"/>
    <property type="evidence" value="ECO:0007669"/>
    <property type="project" value="UniProtKB-UniRule"/>
</dbReference>
<dbReference type="Pfam" id="PF00705">
    <property type="entry name" value="PCNA_N"/>
    <property type="match status" value="1"/>
</dbReference>
<dbReference type="Proteomes" id="UP000564964">
    <property type="component" value="Unassembled WGS sequence"/>
</dbReference>
<reference evidence="5" key="2">
    <citation type="submission" date="2021-03" db="EMBL/GenBank/DDBJ databases">
        <authorList>
            <person name="Jaffe A."/>
        </authorList>
    </citation>
    <scope>NUCLEOTIDE SEQUENCE</scope>
    <source>
        <strain evidence="5">RIFCSPLOWO2_01_FULL_58_19</strain>
    </source>
</reference>
<keyword evidence="1 2" id="KW-0238">DNA-binding</keyword>
<dbReference type="InterPro" id="IPR022648">
    <property type="entry name" value="Pr_cel_nuc_antig_N"/>
</dbReference>
<dbReference type="EMBL" id="JAGVWE010000002">
    <property type="protein sequence ID" value="MBS3062430.1"/>
    <property type="molecule type" value="Genomic_DNA"/>
</dbReference>
<evidence type="ECO:0000256" key="1">
    <source>
        <dbReference type="ARBA" id="ARBA00023125"/>
    </source>
</evidence>
<gene>
    <name evidence="2" type="primary">pcn</name>
    <name evidence="4" type="ORF">HA252_02350</name>
    <name evidence="5" type="ORF">J4203_01030</name>
</gene>
<evidence type="ECO:0000256" key="2">
    <source>
        <dbReference type="HAMAP-Rule" id="MF_00317"/>
    </source>
</evidence>
<evidence type="ECO:0000313" key="6">
    <source>
        <dbReference type="Proteomes" id="UP000564964"/>
    </source>
</evidence>
<dbReference type="InterPro" id="IPR000730">
    <property type="entry name" value="Pr_cel_nuc_antig"/>
</dbReference>
<organism evidence="4 6">
    <name type="scientific">Candidatus Iainarchaeum sp</name>
    <dbReference type="NCBI Taxonomy" id="3101447"/>
    <lineage>
        <taxon>Archaea</taxon>
        <taxon>Candidatus Iainarchaeota</taxon>
        <taxon>Candidatus Iainarchaeia</taxon>
        <taxon>Candidatus Iainarchaeales</taxon>
        <taxon>Candidatus Iainarchaeaceae</taxon>
        <taxon>Candidatus Iainarchaeum</taxon>
    </lineage>
</organism>
<evidence type="ECO:0000313" key="5">
    <source>
        <dbReference type="EMBL" id="MBS3062430.1"/>
    </source>
</evidence>
<dbReference type="Proteomes" id="UP000678237">
    <property type="component" value="Unassembled WGS sequence"/>
</dbReference>
<dbReference type="SUPFAM" id="SSF55979">
    <property type="entry name" value="DNA clamp"/>
    <property type="match status" value="2"/>
</dbReference>
<dbReference type="Gene3D" id="3.70.10.10">
    <property type="match status" value="1"/>
</dbReference>
<dbReference type="PANTHER" id="PTHR11352:SF0">
    <property type="entry name" value="PROLIFERATING CELL NUCLEAR ANTIGEN"/>
    <property type="match status" value="1"/>
</dbReference>
<name>A0A7J4JEP1_9ARCH</name>
<feature type="domain" description="Proliferating cell nuclear antigen PCNA N-terminal" evidence="3">
    <location>
        <begin position="3"/>
        <end position="101"/>
    </location>
</feature>
<evidence type="ECO:0000313" key="4">
    <source>
        <dbReference type="EMBL" id="HIH16223.1"/>
    </source>
</evidence>
<dbReference type="HAMAP" id="MF_00317">
    <property type="entry name" value="DNApol_clamp_arch"/>
    <property type="match status" value="1"/>
</dbReference>
<dbReference type="PRINTS" id="PR00339">
    <property type="entry name" value="PCNACYCLIN"/>
</dbReference>
<dbReference type="AlphaFoldDB" id="A0A7J4JEP1"/>
<dbReference type="PANTHER" id="PTHR11352">
    <property type="entry name" value="PROLIFERATING CELL NUCLEAR ANTIGEN"/>
    <property type="match status" value="1"/>
</dbReference>
<proteinExistence type="inferred from homology"/>
<comment type="function">
    <text evidence="2">Sliding clamp subunit that acts as a moving platform for DNA processing. Responsible for tethering the catalytic subunit of DNA polymerase and other proteins to DNA during high-speed replication.</text>
</comment>
<accession>A0A7J4JEP1</accession>
<dbReference type="InterPro" id="IPR046938">
    <property type="entry name" value="DNA_clamp_sf"/>
</dbReference>
<sequence length="240" mass="26917">MIELKNSASWKSSVDAISSFIAEGNFRFTDSGVKFRALDPSQVVLVNFEMDKKFFDKYDVEPSFVGLDLVELSKIMARTQPNDRLLMELTDSELTLKFENELSRSFSLPIIDVSDEEINLPEPKFEASVEINARMLKEALKDAGLFGSSVVLKVKPGQFFIEARGSQGQLKAVSRGSKKVSVSCTSEVTAKYSLNFLQNIVKEADSEKKVLLELKTDSMIRVSYKIGECPIQFHLAHMIL</sequence>
<evidence type="ECO:0000259" key="3">
    <source>
        <dbReference type="Pfam" id="PF00705"/>
    </source>
</evidence>
<protein>
    <recommendedName>
        <fullName evidence="2">DNA polymerase sliding clamp</fullName>
    </recommendedName>
    <alternativeName>
        <fullName evidence="2">Proliferating cell nuclear antigen homolog</fullName>
        <shortName evidence="2">PCNA</shortName>
    </alternativeName>
</protein>
<comment type="similarity">
    <text evidence="2">Belongs to the PCNA family.</text>
</comment>
<dbReference type="EMBL" id="DUGH01000057">
    <property type="protein sequence ID" value="HIH16223.1"/>
    <property type="molecule type" value="Genomic_DNA"/>
</dbReference>
<dbReference type="GO" id="GO:0006272">
    <property type="term" value="P:leading strand elongation"/>
    <property type="evidence" value="ECO:0007669"/>
    <property type="project" value="TreeGrafter"/>
</dbReference>
<reference evidence="5" key="3">
    <citation type="submission" date="2021-05" db="EMBL/GenBank/DDBJ databases">
        <title>Protein family content uncovers lineage relationships and bacterial pathway maintenance mechanisms in DPANN archaea.</title>
        <authorList>
            <person name="Castelle C.J."/>
            <person name="Meheust R."/>
            <person name="Jaffe A.L."/>
            <person name="Seitz K."/>
            <person name="Gong X."/>
            <person name="Baker B.J."/>
            <person name="Banfield J.F."/>
        </authorList>
    </citation>
    <scope>NUCLEOTIDE SEQUENCE</scope>
    <source>
        <strain evidence="5">RIFCSPLOWO2_01_FULL_58_19</strain>
    </source>
</reference>
<comment type="caution">
    <text evidence="4">The sequence shown here is derived from an EMBL/GenBank/DDBJ whole genome shotgun (WGS) entry which is preliminary data.</text>
</comment>
<dbReference type="GO" id="GO:0030337">
    <property type="term" value="F:DNA polymerase processivity factor activity"/>
    <property type="evidence" value="ECO:0007669"/>
    <property type="project" value="UniProtKB-UniRule"/>
</dbReference>
<reference evidence="4" key="1">
    <citation type="journal article" date="2020" name="bioRxiv">
        <title>A rank-normalized archaeal taxonomy based on genome phylogeny resolves widespread incomplete and uneven classifications.</title>
        <authorList>
            <person name="Rinke C."/>
            <person name="Chuvochina M."/>
            <person name="Mussig A.J."/>
            <person name="Chaumeil P.-A."/>
            <person name="Waite D.W."/>
            <person name="Whitman W.B."/>
            <person name="Parks D.H."/>
            <person name="Hugenholtz P."/>
        </authorList>
    </citation>
    <scope>NUCLEOTIDE SEQUENCE</scope>
    <source>
        <strain evidence="4">UBA10219</strain>
    </source>
</reference>